<organism evidence="1 2">
    <name type="scientific">Halorubrum trapanicum</name>
    <dbReference type="NCBI Taxonomy" id="29284"/>
    <lineage>
        <taxon>Archaea</taxon>
        <taxon>Methanobacteriati</taxon>
        <taxon>Methanobacteriota</taxon>
        <taxon>Stenosarchaea group</taxon>
        <taxon>Halobacteria</taxon>
        <taxon>Halobacteriales</taxon>
        <taxon>Haloferacaceae</taxon>
        <taxon>Halorubrum</taxon>
    </lineage>
</organism>
<dbReference type="AlphaFoldDB" id="A0A8J7R679"/>
<protein>
    <submittedName>
        <fullName evidence="1">Putative amidohydrolase YtcJ</fullName>
    </submittedName>
</protein>
<evidence type="ECO:0000313" key="1">
    <source>
        <dbReference type="EMBL" id="MBP1902874.1"/>
    </source>
</evidence>
<dbReference type="Proteomes" id="UP000770586">
    <property type="component" value="Unassembled WGS sequence"/>
</dbReference>
<gene>
    <name evidence="1" type="ORF">J2744_002576</name>
</gene>
<reference evidence="1 2" key="1">
    <citation type="submission" date="2021-03" db="EMBL/GenBank/DDBJ databases">
        <title>Genomic Encyclopedia of Type Strains, Phase IV (KMG-IV): sequencing the most valuable type-strain genomes for metagenomic binning, comparative biology and taxonomic classification.</title>
        <authorList>
            <person name="Goeker M."/>
        </authorList>
    </citation>
    <scope>NUCLEOTIDE SEQUENCE [LARGE SCALE GENOMIC DNA]</scope>
    <source>
        <strain evidence="1 2">DSM 12287</strain>
    </source>
</reference>
<keyword evidence="2" id="KW-1185">Reference proteome</keyword>
<comment type="caution">
    <text evidence="1">The sequence shown here is derived from an EMBL/GenBank/DDBJ whole genome shotgun (WGS) entry which is preliminary data.</text>
</comment>
<name>A0A8J7R679_9EURY</name>
<proteinExistence type="predicted"/>
<evidence type="ECO:0000313" key="2">
    <source>
        <dbReference type="Proteomes" id="UP000770586"/>
    </source>
</evidence>
<dbReference type="EMBL" id="JAGGKE010000012">
    <property type="protein sequence ID" value="MBP1902874.1"/>
    <property type="molecule type" value="Genomic_DNA"/>
</dbReference>
<accession>A0A8J7R679</accession>
<sequence length="33" mass="3499">MLDADPFAEPESMADIDVEITVVDGDISYGDPA</sequence>